<evidence type="ECO:0000256" key="1">
    <source>
        <dbReference type="SAM" id="MobiDB-lite"/>
    </source>
</evidence>
<evidence type="ECO:0000313" key="2">
    <source>
        <dbReference type="EMBL" id="RRT76462.1"/>
    </source>
</evidence>
<organism evidence="2 3">
    <name type="scientific">Ensete ventricosum</name>
    <name type="common">Abyssinian banana</name>
    <name type="synonym">Musa ensete</name>
    <dbReference type="NCBI Taxonomy" id="4639"/>
    <lineage>
        <taxon>Eukaryota</taxon>
        <taxon>Viridiplantae</taxon>
        <taxon>Streptophyta</taxon>
        <taxon>Embryophyta</taxon>
        <taxon>Tracheophyta</taxon>
        <taxon>Spermatophyta</taxon>
        <taxon>Magnoliopsida</taxon>
        <taxon>Liliopsida</taxon>
        <taxon>Zingiberales</taxon>
        <taxon>Musaceae</taxon>
        <taxon>Ensete</taxon>
    </lineage>
</organism>
<name>A0A427AJY5_ENSVE</name>
<reference evidence="2 3" key="1">
    <citation type="journal article" date="2014" name="Agronomy (Basel)">
        <title>A Draft Genome Sequence for Ensete ventricosum, the Drought-Tolerant Tree Against Hunger.</title>
        <authorList>
            <person name="Harrison J."/>
            <person name="Moore K.A."/>
            <person name="Paszkiewicz K."/>
            <person name="Jones T."/>
            <person name="Grant M."/>
            <person name="Ambacheew D."/>
            <person name="Muzemil S."/>
            <person name="Studholme D.J."/>
        </authorList>
    </citation>
    <scope>NUCLEOTIDE SEQUENCE [LARGE SCALE GENOMIC DNA]</scope>
</reference>
<proteinExistence type="predicted"/>
<comment type="caution">
    <text evidence="2">The sequence shown here is derived from an EMBL/GenBank/DDBJ whole genome shotgun (WGS) entry which is preliminary data.</text>
</comment>
<accession>A0A427AJY5</accession>
<protein>
    <submittedName>
        <fullName evidence="2">Uncharacterized protein</fullName>
    </submittedName>
</protein>
<sequence>MHLRRFPNSGIRAKVFVQKIDFKLHVMRLNHIELFYVLVATIGSESRRCLRGRGDHMHAVYLQRWLATVAAVQRLAFELMLATMKYPSRLRLDDAFITAPWQVAVVRKGQRWRWRNEVGAWRLQRDPRCRGGRSRRMVMRRSDGTDDDEINNHRA</sequence>
<dbReference type="EMBL" id="AMZH03002187">
    <property type="protein sequence ID" value="RRT76462.1"/>
    <property type="molecule type" value="Genomic_DNA"/>
</dbReference>
<feature type="region of interest" description="Disordered" evidence="1">
    <location>
        <begin position="132"/>
        <end position="155"/>
    </location>
</feature>
<feature type="compositionally biased region" description="Basic and acidic residues" evidence="1">
    <location>
        <begin position="140"/>
        <end position="155"/>
    </location>
</feature>
<evidence type="ECO:0000313" key="3">
    <source>
        <dbReference type="Proteomes" id="UP000287651"/>
    </source>
</evidence>
<dbReference type="AlphaFoldDB" id="A0A427AJY5"/>
<dbReference type="Proteomes" id="UP000287651">
    <property type="component" value="Unassembled WGS sequence"/>
</dbReference>
<gene>
    <name evidence="2" type="ORF">B296_00007254</name>
</gene>